<gene>
    <name evidence="2" type="ORF">B0T25DRAFT_544121</name>
</gene>
<dbReference type="AlphaFoldDB" id="A0AAJ0MEB0"/>
<evidence type="ECO:0000313" key="3">
    <source>
        <dbReference type="Proteomes" id="UP001275084"/>
    </source>
</evidence>
<keyword evidence="1" id="KW-0732">Signal</keyword>
<feature type="signal peptide" evidence="1">
    <location>
        <begin position="1"/>
        <end position="18"/>
    </location>
</feature>
<feature type="chain" id="PRO_5042620320" evidence="1">
    <location>
        <begin position="19"/>
        <end position="303"/>
    </location>
</feature>
<proteinExistence type="predicted"/>
<keyword evidence="3" id="KW-1185">Reference proteome</keyword>
<dbReference type="Proteomes" id="UP001275084">
    <property type="component" value="Unassembled WGS sequence"/>
</dbReference>
<comment type="caution">
    <text evidence="2">The sequence shown here is derived from an EMBL/GenBank/DDBJ whole genome shotgun (WGS) entry which is preliminary data.</text>
</comment>
<evidence type="ECO:0000313" key="2">
    <source>
        <dbReference type="EMBL" id="KAK3353272.1"/>
    </source>
</evidence>
<protein>
    <submittedName>
        <fullName evidence="2">Uncharacterized protein</fullName>
    </submittedName>
</protein>
<reference evidence="2" key="1">
    <citation type="journal article" date="2023" name="Mol. Phylogenet. Evol.">
        <title>Genome-scale phylogeny and comparative genomics of the fungal order Sordariales.</title>
        <authorList>
            <person name="Hensen N."/>
            <person name="Bonometti L."/>
            <person name="Westerberg I."/>
            <person name="Brannstrom I.O."/>
            <person name="Guillou S."/>
            <person name="Cros-Aarteil S."/>
            <person name="Calhoun S."/>
            <person name="Haridas S."/>
            <person name="Kuo A."/>
            <person name="Mondo S."/>
            <person name="Pangilinan J."/>
            <person name="Riley R."/>
            <person name="LaButti K."/>
            <person name="Andreopoulos B."/>
            <person name="Lipzen A."/>
            <person name="Chen C."/>
            <person name="Yan M."/>
            <person name="Daum C."/>
            <person name="Ng V."/>
            <person name="Clum A."/>
            <person name="Steindorff A."/>
            <person name="Ohm R.A."/>
            <person name="Martin F."/>
            <person name="Silar P."/>
            <person name="Natvig D.O."/>
            <person name="Lalanne C."/>
            <person name="Gautier V."/>
            <person name="Ament-Velasquez S.L."/>
            <person name="Kruys A."/>
            <person name="Hutchinson M.I."/>
            <person name="Powell A.J."/>
            <person name="Barry K."/>
            <person name="Miller A.N."/>
            <person name="Grigoriev I.V."/>
            <person name="Debuchy R."/>
            <person name="Gladieux P."/>
            <person name="Hiltunen Thoren M."/>
            <person name="Johannesson H."/>
        </authorList>
    </citation>
    <scope>NUCLEOTIDE SEQUENCE</scope>
    <source>
        <strain evidence="2">CBS 955.72</strain>
    </source>
</reference>
<evidence type="ECO:0000256" key="1">
    <source>
        <dbReference type="SAM" id="SignalP"/>
    </source>
</evidence>
<accession>A0AAJ0MEB0</accession>
<organism evidence="2 3">
    <name type="scientific">Lasiosphaeria hispida</name>
    <dbReference type="NCBI Taxonomy" id="260671"/>
    <lineage>
        <taxon>Eukaryota</taxon>
        <taxon>Fungi</taxon>
        <taxon>Dikarya</taxon>
        <taxon>Ascomycota</taxon>
        <taxon>Pezizomycotina</taxon>
        <taxon>Sordariomycetes</taxon>
        <taxon>Sordariomycetidae</taxon>
        <taxon>Sordariales</taxon>
        <taxon>Lasiosphaeriaceae</taxon>
        <taxon>Lasiosphaeria</taxon>
    </lineage>
</organism>
<reference evidence="2" key="2">
    <citation type="submission" date="2023-06" db="EMBL/GenBank/DDBJ databases">
        <authorList>
            <consortium name="Lawrence Berkeley National Laboratory"/>
            <person name="Haridas S."/>
            <person name="Hensen N."/>
            <person name="Bonometti L."/>
            <person name="Westerberg I."/>
            <person name="Brannstrom I.O."/>
            <person name="Guillou S."/>
            <person name="Cros-Aarteil S."/>
            <person name="Calhoun S."/>
            <person name="Kuo A."/>
            <person name="Mondo S."/>
            <person name="Pangilinan J."/>
            <person name="Riley R."/>
            <person name="Labutti K."/>
            <person name="Andreopoulos B."/>
            <person name="Lipzen A."/>
            <person name="Chen C."/>
            <person name="Yanf M."/>
            <person name="Daum C."/>
            <person name="Ng V."/>
            <person name="Clum A."/>
            <person name="Steindorff A."/>
            <person name="Ohm R."/>
            <person name="Martin F."/>
            <person name="Silar P."/>
            <person name="Natvig D."/>
            <person name="Lalanne C."/>
            <person name="Gautier V."/>
            <person name="Ament-Velasquez S.L."/>
            <person name="Kruys A."/>
            <person name="Hutchinson M.I."/>
            <person name="Powell A.J."/>
            <person name="Barry K."/>
            <person name="Miller A.N."/>
            <person name="Grigoriev I.V."/>
            <person name="Debuchy R."/>
            <person name="Gladieux P."/>
            <person name="Thoren M.H."/>
            <person name="Johannesson H."/>
        </authorList>
    </citation>
    <scope>NUCLEOTIDE SEQUENCE</scope>
    <source>
        <strain evidence="2">CBS 955.72</strain>
    </source>
</reference>
<dbReference type="EMBL" id="JAUIQD010000004">
    <property type="protein sequence ID" value="KAK3353272.1"/>
    <property type="molecule type" value="Genomic_DNA"/>
</dbReference>
<sequence length="303" mass="32649">MATATIFIFLLYATLALCRSTSSPLAALRVRTDNDNSGSLKVNFSAGPSEPGTPPSLELVAARRALKKLKFLLGPEALLELLAGDIDAGNAAWHAILAASPPDNPDPTAPDQTPHVVAEIHLTAIPDDCAHHTPVNFTAYNFLAWFTDSAFNHADKLWAGHPEHFGLQTTPNTDGTMRAELLEPWGPVLTRSVVPRLAAVMPGGGVKKPFMKPLPDFPFQSVGEETLMDGTGAVVGDIHYSWKDLPGKKAGKACGVEGLLNMWMPSATPDNVKEGITQHITVEYYNWVKWAYDDIKSGAFVPS</sequence>
<name>A0AAJ0MEB0_9PEZI</name>